<sequence>MRKYIIILLVAVSAQFTQGQSPWTKEKGKAYIQLGVSGLFYNKAQINGINTTLAADYTDITTQLYSEYGITDKLEALLIVPIKFAGFETVVNNTSRNLSGLGNLTLGLKYKIYNEKWKISTGLQYQANTSKNDLITGLSTDFNANTYLPYLSAGTSTGKWYYFGNIGYGYMTNNYSDYLKFAAEIGYNINPKGHLILALDTKNPVAKESAFTTNLTRWPSYLDRQTYNAVGLKYNYEFSPDKYGANISAFGAFGNDNAPLAPSINFAIYAKL</sequence>
<dbReference type="AlphaFoldDB" id="A0A1H3ZYK8"/>
<organism evidence="1 2">
    <name type="scientific">Flavobacterium gillisiae</name>
    <dbReference type="NCBI Taxonomy" id="150146"/>
    <lineage>
        <taxon>Bacteria</taxon>
        <taxon>Pseudomonadati</taxon>
        <taxon>Bacteroidota</taxon>
        <taxon>Flavobacteriia</taxon>
        <taxon>Flavobacteriales</taxon>
        <taxon>Flavobacteriaceae</taxon>
        <taxon>Flavobacterium</taxon>
    </lineage>
</organism>
<reference evidence="2" key="1">
    <citation type="submission" date="2016-10" db="EMBL/GenBank/DDBJ databases">
        <authorList>
            <person name="Varghese N."/>
            <person name="Submissions S."/>
        </authorList>
    </citation>
    <scope>NUCLEOTIDE SEQUENCE [LARGE SCALE GENOMIC DNA]</scope>
    <source>
        <strain evidence="2">DSM 22376</strain>
    </source>
</reference>
<dbReference type="EMBL" id="FNRD01000003">
    <property type="protein sequence ID" value="SEA28392.1"/>
    <property type="molecule type" value="Genomic_DNA"/>
</dbReference>
<protein>
    <recommendedName>
        <fullName evidence="3">MetA-pathway of phenol degradation</fullName>
    </recommendedName>
</protein>
<accession>A0A1H3ZYK8</accession>
<evidence type="ECO:0000313" key="2">
    <source>
        <dbReference type="Proteomes" id="UP000198951"/>
    </source>
</evidence>
<proteinExistence type="predicted"/>
<evidence type="ECO:0000313" key="1">
    <source>
        <dbReference type="EMBL" id="SEA28392.1"/>
    </source>
</evidence>
<name>A0A1H3ZYK8_9FLAO</name>
<dbReference type="Proteomes" id="UP000198951">
    <property type="component" value="Unassembled WGS sequence"/>
</dbReference>
<dbReference type="RefSeq" id="WP_091086157.1">
    <property type="nucleotide sequence ID" value="NZ_FNRD01000003.1"/>
</dbReference>
<dbReference type="OrthoDB" id="9782650at2"/>
<evidence type="ECO:0008006" key="3">
    <source>
        <dbReference type="Google" id="ProtNLM"/>
    </source>
</evidence>
<keyword evidence="2" id="KW-1185">Reference proteome</keyword>
<gene>
    <name evidence="1" type="ORF">SAMN05443667_103111</name>
</gene>